<feature type="domain" description="PilZ" evidence="4">
    <location>
        <begin position="97"/>
        <end position="199"/>
    </location>
</feature>
<dbReference type="Gene3D" id="2.40.10.220">
    <property type="entry name" value="predicted glycosyltransferase like domains"/>
    <property type="match status" value="1"/>
</dbReference>
<keyword evidence="7" id="KW-1185">Reference proteome</keyword>
<dbReference type="GO" id="GO:0035438">
    <property type="term" value="F:cyclic-di-GMP binding"/>
    <property type="evidence" value="ECO:0007669"/>
    <property type="project" value="InterPro"/>
</dbReference>
<dbReference type="Pfam" id="PF07238">
    <property type="entry name" value="PilZ"/>
    <property type="match status" value="1"/>
</dbReference>
<dbReference type="Pfam" id="PF12945">
    <property type="entry name" value="PilZNR"/>
    <property type="match status" value="1"/>
</dbReference>
<keyword evidence="3" id="KW-0975">Bacterial flagellum</keyword>
<reference evidence="7" key="1">
    <citation type="submission" date="2016-11" db="EMBL/GenBank/DDBJ databases">
        <authorList>
            <person name="Varghese N."/>
            <person name="Submissions S."/>
        </authorList>
    </citation>
    <scope>NUCLEOTIDE SEQUENCE [LARGE SCALE GENOMIC DNA]</scope>
    <source>
        <strain evidence="7">DSM 17456</strain>
    </source>
</reference>
<gene>
    <name evidence="6" type="ORF">SAMN02745161_1351</name>
</gene>
<keyword evidence="2" id="KW-0547">Nucleotide-binding</keyword>
<dbReference type="InterPro" id="IPR012349">
    <property type="entry name" value="Split_barrel_FMN-bd"/>
</dbReference>
<feature type="domain" description="Type III secretion system flagellar brake protein YcgR PilZN" evidence="5">
    <location>
        <begin position="8"/>
        <end position="90"/>
    </location>
</feature>
<evidence type="ECO:0000256" key="1">
    <source>
        <dbReference type="ARBA" id="ARBA00022636"/>
    </source>
</evidence>
<dbReference type="STRING" id="1121457.SAMN02745161_1351"/>
<proteinExistence type="predicted"/>
<evidence type="ECO:0000313" key="7">
    <source>
        <dbReference type="Proteomes" id="UP000184694"/>
    </source>
</evidence>
<evidence type="ECO:0000313" key="6">
    <source>
        <dbReference type="EMBL" id="SIN95511.1"/>
    </source>
</evidence>
<protein>
    <submittedName>
        <fullName evidence="6">Protein YcgR</fullName>
    </submittedName>
</protein>
<evidence type="ECO:0000256" key="2">
    <source>
        <dbReference type="ARBA" id="ARBA00022741"/>
    </source>
</evidence>
<evidence type="ECO:0000256" key="3">
    <source>
        <dbReference type="ARBA" id="ARBA00023143"/>
    </source>
</evidence>
<dbReference type="InterPro" id="IPR009875">
    <property type="entry name" value="PilZ_domain"/>
</dbReference>
<dbReference type="OrthoDB" id="5453966at2"/>
<dbReference type="RefSeq" id="WP_139296751.1">
    <property type="nucleotide sequence ID" value="NZ_FSRG01000004.1"/>
</dbReference>
<accession>A0A1N6FJS4</accession>
<dbReference type="Proteomes" id="UP000184694">
    <property type="component" value="Unassembled WGS sequence"/>
</dbReference>
<dbReference type="AlphaFoldDB" id="A0A1N6FJS4"/>
<dbReference type="InterPro" id="IPR009926">
    <property type="entry name" value="T3SS_YcgR_PilZN"/>
</dbReference>
<dbReference type="SUPFAM" id="SSF141371">
    <property type="entry name" value="PilZ domain-like"/>
    <property type="match status" value="2"/>
</dbReference>
<sequence length="216" mass="24627">MNTFNMHVGESLNIQLASTGQRCWGEVVGVKKDKYILVETGKSQNSITFFPEDSVTIRCINNGDGVLCGFRTTVARYLTEPFTQVILHYPQDIERMQLRNECRYNCFCPVTVQYEDKLYDGMLINISQHGGKIVLPALSEDESGEPQEYPFYEDQKLAFNFKPFGASSSVAINAVIRRIIMRDGGMTLGVFIENVPEEEKVFFEFLERCKKFSELA</sequence>
<evidence type="ECO:0000259" key="4">
    <source>
        <dbReference type="Pfam" id="PF07238"/>
    </source>
</evidence>
<keyword evidence="1" id="KW-0973">c-di-GMP</keyword>
<dbReference type="EMBL" id="FSRG01000004">
    <property type="protein sequence ID" value="SIN95511.1"/>
    <property type="molecule type" value="Genomic_DNA"/>
</dbReference>
<evidence type="ECO:0000259" key="5">
    <source>
        <dbReference type="Pfam" id="PF12945"/>
    </source>
</evidence>
<name>A0A1N6FJS4_9BACT</name>
<organism evidence="6 7">
    <name type="scientific">Halodesulfovibrio marinisediminis DSM 17456</name>
    <dbReference type="NCBI Taxonomy" id="1121457"/>
    <lineage>
        <taxon>Bacteria</taxon>
        <taxon>Pseudomonadati</taxon>
        <taxon>Thermodesulfobacteriota</taxon>
        <taxon>Desulfovibrionia</taxon>
        <taxon>Desulfovibrionales</taxon>
        <taxon>Desulfovibrionaceae</taxon>
        <taxon>Halodesulfovibrio</taxon>
    </lineage>
</organism>
<dbReference type="Gene3D" id="2.30.110.10">
    <property type="entry name" value="Electron Transport, Fmn-binding Protein, Chain A"/>
    <property type="match status" value="1"/>
</dbReference>